<gene>
    <name evidence="1" type="ORF">AK812_SmicGene31332</name>
</gene>
<accession>A0A1Q9CWZ1</accession>
<dbReference type="Proteomes" id="UP000186817">
    <property type="component" value="Unassembled WGS sequence"/>
</dbReference>
<reference evidence="1 2" key="1">
    <citation type="submission" date="2016-02" db="EMBL/GenBank/DDBJ databases">
        <title>Genome analysis of coral dinoflagellate symbionts highlights evolutionary adaptations to a symbiotic lifestyle.</title>
        <authorList>
            <person name="Aranda M."/>
            <person name="Li Y."/>
            <person name="Liew Y.J."/>
            <person name="Baumgarten S."/>
            <person name="Simakov O."/>
            <person name="Wilson M."/>
            <person name="Piel J."/>
            <person name="Ashoor H."/>
            <person name="Bougouffa S."/>
            <person name="Bajic V.B."/>
            <person name="Ryu T."/>
            <person name="Ravasi T."/>
            <person name="Bayer T."/>
            <person name="Micklem G."/>
            <person name="Kim H."/>
            <person name="Bhak J."/>
            <person name="Lajeunesse T.C."/>
            <person name="Voolstra C.R."/>
        </authorList>
    </citation>
    <scope>NUCLEOTIDE SEQUENCE [LARGE SCALE GENOMIC DNA]</scope>
    <source>
        <strain evidence="1 2">CCMP2467</strain>
    </source>
</reference>
<dbReference type="EMBL" id="LSRX01000860">
    <property type="protein sequence ID" value="OLP87441.1"/>
    <property type="molecule type" value="Genomic_DNA"/>
</dbReference>
<comment type="caution">
    <text evidence="1">The sequence shown here is derived from an EMBL/GenBank/DDBJ whole genome shotgun (WGS) entry which is preliminary data.</text>
</comment>
<dbReference type="OrthoDB" id="410214at2759"/>
<evidence type="ECO:0000313" key="1">
    <source>
        <dbReference type="EMBL" id="OLP87441.1"/>
    </source>
</evidence>
<proteinExistence type="predicted"/>
<dbReference type="AlphaFoldDB" id="A0A1Q9CWZ1"/>
<sequence length="290" mass="31156">MVDSKVLLWASEEESQLAAADLRGWDNAPAQVCDATYLHGYRSSGRNLSAKTQEEAADLEALALGDSGTGAALEANEGKVMRPPIVADCNTVGILSTEELEAWVNSLSSLEELTFSGQNLAHLIPSHGPFIPWDLFQDPQAQAARKIRVGDLLPPGDAGLRSKRWHRCPVPCLQSRRRGKLGGDIYGMKGTTEGQTTKVFCKYGPADYNEQEMTALAELENAKSAEAVEAAFQNIGALDEDGFHPRIVRALYDKIHGLARGGRADGPREANALTKMAARLAVAGQEGGVM</sequence>
<evidence type="ECO:0000313" key="2">
    <source>
        <dbReference type="Proteomes" id="UP000186817"/>
    </source>
</evidence>
<protein>
    <submittedName>
        <fullName evidence="1">Uncharacterized protein</fullName>
    </submittedName>
</protein>
<name>A0A1Q9CWZ1_SYMMI</name>
<keyword evidence="2" id="KW-1185">Reference proteome</keyword>
<organism evidence="1 2">
    <name type="scientific">Symbiodinium microadriaticum</name>
    <name type="common">Dinoflagellate</name>
    <name type="synonym">Zooxanthella microadriatica</name>
    <dbReference type="NCBI Taxonomy" id="2951"/>
    <lineage>
        <taxon>Eukaryota</taxon>
        <taxon>Sar</taxon>
        <taxon>Alveolata</taxon>
        <taxon>Dinophyceae</taxon>
        <taxon>Suessiales</taxon>
        <taxon>Symbiodiniaceae</taxon>
        <taxon>Symbiodinium</taxon>
    </lineage>
</organism>